<feature type="domain" description="AB hydrolase-1" evidence="2">
    <location>
        <begin position="86"/>
        <end position="222"/>
    </location>
</feature>
<feature type="domain" description="Peptidase S33 tripeptidyl aminopeptidase-like C-terminal" evidence="3">
    <location>
        <begin position="371"/>
        <end position="460"/>
    </location>
</feature>
<dbReference type="EMBL" id="CP010836">
    <property type="protein sequence ID" value="AJP70960.1"/>
    <property type="molecule type" value="Genomic_DNA"/>
</dbReference>
<sequence length="474" mass="50693">MPDLRNFALVALFIAISPQAVAMAPGEKAVTSSYENAPCAVKVAPEERIECGVLTVPENRRKARTRAIRLPVMIFRSTAAAPAADPVVYLPGGPGLSSIEGRSTGKGNPFLLERDNILLEGRGNRFAQPSLDCPELLALRAADATLVAQTAAAGRCRAVLVASGIDLDGYTSAEAADDLDDLRKVLGIRQWNLIGFSYGTRLAQTVVQRHPEGVRSVVLDSVLPIDVNYDEMAGASLRRAIDLLLDSCASEPGCAVRYPDLRARFAALIERADREGIVLAERTLRGRDIAGAIAAGLQQPNLIPSLPRILHEAAEGRPNGLLPLLEQTPTRFNWGLRLSIWCSEEMPFEDPARIAAQVLPALGLGGADSRTATPEMCAAWDVSAADARANEPVQSDVPVLILAGAFDPVTPPAWGQRLLRTMPNARFVLLPGQAHGAMFNRCGGQLTLAFLRDPRAPLDGDCVAKMPGFRVAAE</sequence>
<feature type="chain" id="PRO_5030877976" description="Alpha/beta hydrolase" evidence="1">
    <location>
        <begin position="23"/>
        <end position="474"/>
    </location>
</feature>
<evidence type="ECO:0000313" key="5">
    <source>
        <dbReference type="Proteomes" id="UP000032300"/>
    </source>
</evidence>
<dbReference type="GO" id="GO:0016020">
    <property type="term" value="C:membrane"/>
    <property type="evidence" value="ECO:0007669"/>
    <property type="project" value="TreeGrafter"/>
</dbReference>
<evidence type="ECO:0000259" key="2">
    <source>
        <dbReference type="Pfam" id="PF00561"/>
    </source>
</evidence>
<dbReference type="Pfam" id="PF00561">
    <property type="entry name" value="Abhydrolase_1"/>
    <property type="match status" value="1"/>
</dbReference>
<keyword evidence="5" id="KW-1185">Reference proteome</keyword>
<keyword evidence="1" id="KW-0732">Signal</keyword>
<evidence type="ECO:0000313" key="4">
    <source>
        <dbReference type="EMBL" id="AJP70960.1"/>
    </source>
</evidence>
<dbReference type="SUPFAM" id="SSF53474">
    <property type="entry name" value="alpha/beta-Hydrolases"/>
    <property type="match status" value="1"/>
</dbReference>
<gene>
    <name evidence="4" type="ORF">TS85_02660</name>
</gene>
<proteinExistence type="predicted"/>
<dbReference type="InterPro" id="IPR029058">
    <property type="entry name" value="AB_hydrolase_fold"/>
</dbReference>
<feature type="signal peptide" evidence="1">
    <location>
        <begin position="1"/>
        <end position="22"/>
    </location>
</feature>
<accession>A0A7U5BET1</accession>
<dbReference type="Proteomes" id="UP000032300">
    <property type="component" value="Chromosome"/>
</dbReference>
<dbReference type="Pfam" id="PF08386">
    <property type="entry name" value="Abhydrolase_4"/>
    <property type="match status" value="1"/>
</dbReference>
<dbReference type="OrthoDB" id="613638at2"/>
<evidence type="ECO:0000256" key="1">
    <source>
        <dbReference type="SAM" id="SignalP"/>
    </source>
</evidence>
<dbReference type="PANTHER" id="PTHR43798">
    <property type="entry name" value="MONOACYLGLYCEROL LIPASE"/>
    <property type="match status" value="1"/>
</dbReference>
<dbReference type="KEGG" id="sphi:TS85_02660"/>
<dbReference type="AlphaFoldDB" id="A0A7U5BET1"/>
<reference evidence="4 5" key="2">
    <citation type="submission" date="2015-02" db="EMBL/GenBank/DDBJ databases">
        <title>The complete genome of Sphingomonas hengshuiensis sp. WHSC-8 isolated from soil of Hengshui Lake.</title>
        <authorList>
            <person name="Wei S."/>
            <person name="Guo J."/>
            <person name="Su C."/>
            <person name="Wu R."/>
            <person name="Zhang Z."/>
            <person name="Liang K."/>
            <person name="Li H."/>
            <person name="Wang T."/>
            <person name="Liu H."/>
            <person name="Zhang C."/>
            <person name="Li Z."/>
            <person name="Wang Q."/>
            <person name="Meng J."/>
        </authorList>
    </citation>
    <scope>NUCLEOTIDE SEQUENCE [LARGE SCALE GENOMIC DNA]</scope>
    <source>
        <strain evidence="4 5">WHSC-8</strain>
    </source>
</reference>
<evidence type="ECO:0008006" key="6">
    <source>
        <dbReference type="Google" id="ProtNLM"/>
    </source>
</evidence>
<evidence type="ECO:0000259" key="3">
    <source>
        <dbReference type="Pfam" id="PF08386"/>
    </source>
</evidence>
<name>A0A7U5BET1_9SPHN</name>
<organism evidence="4 5">
    <name type="scientific">Sphingomonas hengshuiensis</name>
    <dbReference type="NCBI Taxonomy" id="1609977"/>
    <lineage>
        <taxon>Bacteria</taxon>
        <taxon>Pseudomonadati</taxon>
        <taxon>Pseudomonadota</taxon>
        <taxon>Alphaproteobacteria</taxon>
        <taxon>Sphingomonadales</taxon>
        <taxon>Sphingomonadaceae</taxon>
        <taxon>Sphingomonas</taxon>
    </lineage>
</organism>
<dbReference type="InterPro" id="IPR050266">
    <property type="entry name" value="AB_hydrolase_sf"/>
</dbReference>
<dbReference type="InterPro" id="IPR013595">
    <property type="entry name" value="Pept_S33_TAP-like_C"/>
</dbReference>
<dbReference type="PANTHER" id="PTHR43798:SF27">
    <property type="entry name" value="HYDROLASE ALPHA_BETA HYDROLASE FOLD FAMILY"/>
    <property type="match status" value="1"/>
</dbReference>
<dbReference type="Gene3D" id="3.40.50.1820">
    <property type="entry name" value="alpha/beta hydrolase"/>
    <property type="match status" value="1"/>
</dbReference>
<dbReference type="InterPro" id="IPR000073">
    <property type="entry name" value="AB_hydrolase_1"/>
</dbReference>
<protein>
    <recommendedName>
        <fullName evidence="6">Alpha/beta hydrolase</fullName>
    </recommendedName>
</protein>
<dbReference type="RefSeq" id="WP_044330276.1">
    <property type="nucleotide sequence ID" value="NZ_CP010836.1"/>
</dbReference>
<reference evidence="4 5" key="1">
    <citation type="journal article" date="2015" name="Int. J. Syst. Evol. Microbiol.">
        <title>Sphingomonas hengshuiensis sp. nov., isolated from lake wetland.</title>
        <authorList>
            <person name="Wei S."/>
            <person name="Wang T."/>
            <person name="Liu H."/>
            <person name="Zhang C."/>
            <person name="Guo J."/>
            <person name="Wang Q."/>
            <person name="Liang K."/>
            <person name="Zhang Z."/>
        </authorList>
    </citation>
    <scope>NUCLEOTIDE SEQUENCE [LARGE SCALE GENOMIC DNA]</scope>
    <source>
        <strain evidence="4 5">WHSC-8</strain>
    </source>
</reference>